<feature type="transmembrane region" description="Helical" evidence="1">
    <location>
        <begin position="239"/>
        <end position="263"/>
    </location>
</feature>
<evidence type="ECO:0000259" key="2">
    <source>
        <dbReference type="Pfam" id="PF02308"/>
    </source>
</evidence>
<feature type="transmembrane region" description="Helical" evidence="1">
    <location>
        <begin position="150"/>
        <end position="168"/>
    </location>
</feature>
<dbReference type="Pfam" id="PF02308">
    <property type="entry name" value="MgtC"/>
    <property type="match status" value="1"/>
</dbReference>
<feature type="transmembrane region" description="Helical" evidence="1">
    <location>
        <begin position="336"/>
        <end position="360"/>
    </location>
</feature>
<organism evidence="4 5">
    <name type="scientific">Sulfurirhabdus autotrophica</name>
    <dbReference type="NCBI Taxonomy" id="1706046"/>
    <lineage>
        <taxon>Bacteria</taxon>
        <taxon>Pseudomonadati</taxon>
        <taxon>Pseudomonadota</taxon>
        <taxon>Betaproteobacteria</taxon>
        <taxon>Nitrosomonadales</taxon>
        <taxon>Sulfuricellaceae</taxon>
        <taxon>Sulfurirhabdus</taxon>
    </lineage>
</organism>
<feature type="transmembrane region" description="Helical" evidence="1">
    <location>
        <begin position="65"/>
        <end position="85"/>
    </location>
</feature>
<protein>
    <submittedName>
        <fullName evidence="4">Uncharacterized membrane protein (DUF4010 family)</fullName>
    </submittedName>
</protein>
<dbReference type="Pfam" id="PF13194">
    <property type="entry name" value="DUF4010"/>
    <property type="match status" value="1"/>
</dbReference>
<dbReference type="InterPro" id="IPR049177">
    <property type="entry name" value="MgtC_SapB_SrpB_YhiD_N"/>
</dbReference>
<dbReference type="Proteomes" id="UP000295367">
    <property type="component" value="Unassembled WGS sequence"/>
</dbReference>
<feature type="domain" description="MgtC/SapB/SrpB/YhiD N-terminal" evidence="2">
    <location>
        <begin position="18"/>
        <end position="136"/>
    </location>
</feature>
<keyword evidence="1" id="KW-0812">Transmembrane</keyword>
<dbReference type="PANTHER" id="PTHR39084:SF1">
    <property type="entry name" value="DUF4010 DOMAIN-CONTAINING PROTEIN"/>
    <property type="match status" value="1"/>
</dbReference>
<gene>
    <name evidence="4" type="ORF">EDC63_10190</name>
</gene>
<accession>A0A4R3YHQ4</accession>
<dbReference type="PANTHER" id="PTHR39084">
    <property type="entry name" value="MEMBRANE PROTEIN-RELATED"/>
    <property type="match status" value="1"/>
</dbReference>
<evidence type="ECO:0000256" key="1">
    <source>
        <dbReference type="SAM" id="Phobius"/>
    </source>
</evidence>
<dbReference type="InterPro" id="IPR025105">
    <property type="entry name" value="DUF4010"/>
</dbReference>
<dbReference type="RefSeq" id="WP_124947900.1">
    <property type="nucleotide sequence ID" value="NZ_BHVT01000073.1"/>
</dbReference>
<feature type="transmembrane region" description="Helical" evidence="1">
    <location>
        <begin position="401"/>
        <end position="419"/>
    </location>
</feature>
<feature type="transmembrane region" description="Helical" evidence="1">
    <location>
        <begin position="269"/>
        <end position="290"/>
    </location>
</feature>
<comment type="caution">
    <text evidence="4">The sequence shown here is derived from an EMBL/GenBank/DDBJ whole genome shotgun (WGS) entry which is preliminary data.</text>
</comment>
<feature type="transmembrane region" description="Helical" evidence="1">
    <location>
        <begin position="180"/>
        <end position="201"/>
    </location>
</feature>
<keyword evidence="5" id="KW-1185">Reference proteome</keyword>
<feature type="transmembrane region" description="Helical" evidence="1">
    <location>
        <begin position="311"/>
        <end position="330"/>
    </location>
</feature>
<proteinExistence type="predicted"/>
<keyword evidence="1" id="KW-0472">Membrane</keyword>
<feature type="transmembrane region" description="Helical" evidence="1">
    <location>
        <begin position="97"/>
        <end position="130"/>
    </location>
</feature>
<evidence type="ECO:0000313" key="4">
    <source>
        <dbReference type="EMBL" id="TCV90123.1"/>
    </source>
</evidence>
<feature type="transmembrane region" description="Helical" evidence="1">
    <location>
        <begin position="372"/>
        <end position="395"/>
    </location>
</feature>
<keyword evidence="1" id="KW-1133">Transmembrane helix</keyword>
<feature type="transmembrane region" description="Helical" evidence="1">
    <location>
        <begin position="12"/>
        <end position="29"/>
    </location>
</feature>
<dbReference type="AlphaFoldDB" id="A0A4R3YHQ4"/>
<name>A0A4R3YHQ4_9PROT</name>
<feature type="domain" description="DUF4010" evidence="3">
    <location>
        <begin position="185"/>
        <end position="394"/>
    </location>
</feature>
<evidence type="ECO:0000259" key="3">
    <source>
        <dbReference type="Pfam" id="PF13194"/>
    </source>
</evidence>
<dbReference type="OrthoDB" id="9813718at2"/>
<feature type="transmembrane region" description="Helical" evidence="1">
    <location>
        <begin position="207"/>
        <end position="227"/>
    </location>
</feature>
<dbReference type="EMBL" id="SMCO01000001">
    <property type="protein sequence ID" value="TCV90123.1"/>
    <property type="molecule type" value="Genomic_DNA"/>
</dbReference>
<evidence type="ECO:0000313" key="5">
    <source>
        <dbReference type="Proteomes" id="UP000295367"/>
    </source>
</evidence>
<sequence length="420" mass="44862">MDILQLKGNGLEYLPSFLTTLAIGLLIGMERERNPTARAGLRTFALVALLGTTTAMLSAQMNSPWLLAVGFMVVGIFIIVSYFGVSSPDGDPGTTTEAALLMCFSLGAMVWFGFSTLAVMLSIATTALLYFKPELHGIAQRLERRDLLSILQFSILTFVILPILPNKGFGPYEALNPNHIWLMVVLISGVSLAGYVALRLVGQRYGAPLLGLMGGLVSSTVTTMIYSRHGKRYESMGQLAVVVILLANLVVPVRLAILGGVVAPGILPRLLPVLGMGLVLGMLVSFITWLRFRKTGDLPIPEIQNPTEIRAALIFGVIFALVLFLSAWLSDRIGSVGLYGVAMVSGLTDVDAITLSSLTLFSLEKLNADQVVTAIVIALNANLLFKFGLILFVGGTTMAKRSILGLLAVGVGSSAALYLM</sequence>
<reference evidence="4 5" key="1">
    <citation type="submission" date="2019-03" db="EMBL/GenBank/DDBJ databases">
        <title>Genomic Encyclopedia of Type Strains, Phase IV (KMG-IV): sequencing the most valuable type-strain genomes for metagenomic binning, comparative biology and taxonomic classification.</title>
        <authorList>
            <person name="Goeker M."/>
        </authorList>
    </citation>
    <scope>NUCLEOTIDE SEQUENCE [LARGE SCALE GENOMIC DNA]</scope>
    <source>
        <strain evidence="4 5">DSM 100309</strain>
    </source>
</reference>